<evidence type="ECO:0000256" key="6">
    <source>
        <dbReference type="ARBA" id="ARBA00023136"/>
    </source>
</evidence>
<keyword evidence="8" id="KW-0812">Transmembrane</keyword>
<evidence type="ECO:0000256" key="2">
    <source>
        <dbReference type="ARBA" id="ARBA00009477"/>
    </source>
</evidence>
<name>A0A916SRH1_9BURK</name>
<reference evidence="13" key="1">
    <citation type="journal article" date="2014" name="Int. J. Syst. Evol. Microbiol.">
        <title>Complete genome sequence of Corynebacterium casei LMG S-19264T (=DSM 44701T), isolated from a smear-ripened cheese.</title>
        <authorList>
            <consortium name="US DOE Joint Genome Institute (JGI-PGF)"/>
            <person name="Walter F."/>
            <person name="Albersmeier A."/>
            <person name="Kalinowski J."/>
            <person name="Ruckert C."/>
        </authorList>
    </citation>
    <scope>NUCLEOTIDE SEQUENCE</scope>
    <source>
        <strain evidence="13">CGMCC 1.15322</strain>
    </source>
</reference>
<keyword evidence="3" id="KW-0813">Transport</keyword>
<dbReference type="Pfam" id="PF25876">
    <property type="entry name" value="HH_MFP_RND"/>
    <property type="match status" value="1"/>
</dbReference>
<comment type="similarity">
    <text evidence="2">Belongs to the membrane fusion protein (MFP) (TC 8.A.1) family.</text>
</comment>
<evidence type="ECO:0000259" key="10">
    <source>
        <dbReference type="Pfam" id="PF25917"/>
    </source>
</evidence>
<gene>
    <name evidence="13" type="ORF">GCM10011496_38690</name>
</gene>
<dbReference type="InterPro" id="IPR058627">
    <property type="entry name" value="MdtA-like_C"/>
</dbReference>
<accession>A0A916SRH1</accession>
<evidence type="ECO:0000313" key="13">
    <source>
        <dbReference type="EMBL" id="GGB13986.1"/>
    </source>
</evidence>
<dbReference type="Pfam" id="PF25967">
    <property type="entry name" value="RND-MFP_C"/>
    <property type="match status" value="1"/>
</dbReference>
<dbReference type="Pfam" id="PF25917">
    <property type="entry name" value="BSH_RND"/>
    <property type="match status" value="1"/>
</dbReference>
<dbReference type="InterPro" id="IPR058625">
    <property type="entry name" value="MdtA-like_BSH"/>
</dbReference>
<dbReference type="SUPFAM" id="SSF111369">
    <property type="entry name" value="HlyD-like secretion proteins"/>
    <property type="match status" value="1"/>
</dbReference>
<dbReference type="RefSeq" id="WP_188710238.1">
    <property type="nucleotide sequence ID" value="NZ_BMIG01000023.1"/>
</dbReference>
<dbReference type="GO" id="GO:1990281">
    <property type="term" value="C:efflux pump complex"/>
    <property type="evidence" value="ECO:0007669"/>
    <property type="project" value="TreeGrafter"/>
</dbReference>
<feature type="region of interest" description="Disordered" evidence="7">
    <location>
        <begin position="401"/>
        <end position="475"/>
    </location>
</feature>
<dbReference type="Gene3D" id="2.40.50.100">
    <property type="match status" value="1"/>
</dbReference>
<evidence type="ECO:0000256" key="4">
    <source>
        <dbReference type="ARBA" id="ARBA00022475"/>
    </source>
</evidence>
<feature type="domain" description="Multidrug resistance protein MdtA-like barrel-sandwich hybrid" evidence="10">
    <location>
        <begin position="95"/>
        <end position="236"/>
    </location>
</feature>
<feature type="domain" description="Multidrug resistance protein MdtA-like alpha-helical hairpin" evidence="9">
    <location>
        <begin position="133"/>
        <end position="203"/>
    </location>
</feature>
<proteinExistence type="inferred from homology"/>
<dbReference type="AlphaFoldDB" id="A0A916SRH1"/>
<dbReference type="InterPro" id="IPR006143">
    <property type="entry name" value="RND_pump_MFP"/>
</dbReference>
<dbReference type="NCBIfam" id="TIGR01730">
    <property type="entry name" value="RND_mfp"/>
    <property type="match status" value="1"/>
</dbReference>
<evidence type="ECO:0000256" key="8">
    <source>
        <dbReference type="SAM" id="Phobius"/>
    </source>
</evidence>
<keyword evidence="6 8" id="KW-0472">Membrane</keyword>
<keyword evidence="8" id="KW-1133">Transmembrane helix</keyword>
<feature type="domain" description="Multidrug resistance protein MdtA-like C-terminal permuted SH3" evidence="12">
    <location>
        <begin position="327"/>
        <end position="389"/>
    </location>
</feature>
<evidence type="ECO:0000259" key="11">
    <source>
        <dbReference type="Pfam" id="PF25944"/>
    </source>
</evidence>
<feature type="transmembrane region" description="Helical" evidence="8">
    <location>
        <begin position="26"/>
        <end position="44"/>
    </location>
</feature>
<evidence type="ECO:0000259" key="12">
    <source>
        <dbReference type="Pfam" id="PF25967"/>
    </source>
</evidence>
<keyword evidence="4" id="KW-1003">Cell membrane</keyword>
<dbReference type="Proteomes" id="UP000620596">
    <property type="component" value="Unassembled WGS sequence"/>
</dbReference>
<dbReference type="InterPro" id="IPR058624">
    <property type="entry name" value="MdtA-like_HH"/>
</dbReference>
<evidence type="ECO:0000256" key="1">
    <source>
        <dbReference type="ARBA" id="ARBA00004236"/>
    </source>
</evidence>
<evidence type="ECO:0000256" key="3">
    <source>
        <dbReference type="ARBA" id="ARBA00022448"/>
    </source>
</evidence>
<dbReference type="PANTHER" id="PTHR30469:SF12">
    <property type="entry name" value="MULTIDRUG RESISTANCE PROTEIN MDTA"/>
    <property type="match status" value="1"/>
</dbReference>
<comment type="caution">
    <text evidence="13">The sequence shown here is derived from an EMBL/GenBank/DDBJ whole genome shotgun (WGS) entry which is preliminary data.</text>
</comment>
<evidence type="ECO:0000313" key="14">
    <source>
        <dbReference type="Proteomes" id="UP000620596"/>
    </source>
</evidence>
<feature type="domain" description="Multidrug resistance protein MdtA-like beta-barrel" evidence="11">
    <location>
        <begin position="240"/>
        <end position="323"/>
    </location>
</feature>
<feature type="compositionally biased region" description="Low complexity" evidence="7">
    <location>
        <begin position="413"/>
        <end position="471"/>
    </location>
</feature>
<dbReference type="Gene3D" id="2.40.420.20">
    <property type="match status" value="1"/>
</dbReference>
<sequence>MDPEFDAPPAGTPTPLPQRMSRRAKLIGSLIALLALTGMGWLAWHFTRPATETSAGPGAGGRRAPATTVGVATAEQASIPILLDALGTVTPQASVRVRPQVTGVMQKVLFKEGQMVRAGELLATIDPRQFELTLQQASGQRQQGEAQLDSARVTLQRFQTLLGQDSIARQEVDSQAALVKQLEGTVLINRANEGAARLNLGYTRVVAPVSGRVGLRAVDIGNVVSPSDANGIALITQVTPIDVVFAIPQDQIGELQQTATAGAPMKVTALDRTRASVLDTGVFASLDNLVDTTTGTVKAKARFANSKLTLFPSQFVNVRVEVRTVENAVVVPVTAVRLGATGDYVYVLNGADRTVSLRLVKRGPATVDKIVIASGLKAGERVITEGADRLKDGARVVLPGDALGAGAGRQGRRPQGAASAPRGSDAGAPAPQGPASAAAPSSAAPSPAAPVAVAASAPAPGASSPAPDIAATPTPEQLQRFMDQVKDDAEALARRKALVEKIKQGDPAALERWQKIRERRRENNQAGTQ</sequence>
<keyword evidence="5" id="KW-0997">Cell inner membrane</keyword>
<keyword evidence="14" id="KW-1185">Reference proteome</keyword>
<evidence type="ECO:0000256" key="7">
    <source>
        <dbReference type="SAM" id="MobiDB-lite"/>
    </source>
</evidence>
<comment type="subcellular location">
    <subcellularLocation>
        <location evidence="1">Cell membrane</location>
    </subcellularLocation>
</comment>
<dbReference type="PANTHER" id="PTHR30469">
    <property type="entry name" value="MULTIDRUG RESISTANCE PROTEIN MDTA"/>
    <property type="match status" value="1"/>
</dbReference>
<reference evidence="13" key="2">
    <citation type="submission" date="2020-09" db="EMBL/GenBank/DDBJ databases">
        <authorList>
            <person name="Sun Q."/>
            <person name="Zhou Y."/>
        </authorList>
    </citation>
    <scope>NUCLEOTIDE SEQUENCE</scope>
    <source>
        <strain evidence="13">CGMCC 1.15322</strain>
    </source>
</reference>
<evidence type="ECO:0000259" key="9">
    <source>
        <dbReference type="Pfam" id="PF25876"/>
    </source>
</evidence>
<evidence type="ECO:0000256" key="5">
    <source>
        <dbReference type="ARBA" id="ARBA00022519"/>
    </source>
</evidence>
<protein>
    <submittedName>
        <fullName evidence="13">Transport system membrane protein</fullName>
    </submittedName>
</protein>
<organism evidence="13 14">
    <name type="scientific">Polaromonas eurypsychrophila</name>
    <dbReference type="NCBI Taxonomy" id="1614635"/>
    <lineage>
        <taxon>Bacteria</taxon>
        <taxon>Pseudomonadati</taxon>
        <taxon>Pseudomonadota</taxon>
        <taxon>Betaproteobacteria</taxon>
        <taxon>Burkholderiales</taxon>
        <taxon>Comamonadaceae</taxon>
        <taxon>Polaromonas</taxon>
    </lineage>
</organism>
<dbReference type="Pfam" id="PF25944">
    <property type="entry name" value="Beta-barrel_RND"/>
    <property type="match status" value="1"/>
</dbReference>
<dbReference type="EMBL" id="BMIG01000023">
    <property type="protein sequence ID" value="GGB13986.1"/>
    <property type="molecule type" value="Genomic_DNA"/>
</dbReference>
<dbReference type="GO" id="GO:0015562">
    <property type="term" value="F:efflux transmembrane transporter activity"/>
    <property type="evidence" value="ECO:0007669"/>
    <property type="project" value="TreeGrafter"/>
</dbReference>
<dbReference type="Gene3D" id="1.10.287.470">
    <property type="entry name" value="Helix hairpin bin"/>
    <property type="match status" value="1"/>
</dbReference>
<dbReference type="InterPro" id="IPR058626">
    <property type="entry name" value="MdtA-like_b-barrel"/>
</dbReference>
<dbReference type="Gene3D" id="2.40.30.170">
    <property type="match status" value="1"/>
</dbReference>